<feature type="region of interest" description="Disordered" evidence="8">
    <location>
        <begin position="397"/>
        <end position="438"/>
    </location>
</feature>
<keyword evidence="6 7" id="KW-0539">Nucleus</keyword>
<accession>A0ABR3GX03</accession>
<feature type="compositionally biased region" description="Acidic residues" evidence="8">
    <location>
        <begin position="154"/>
        <end position="173"/>
    </location>
</feature>
<protein>
    <recommendedName>
        <fullName evidence="7">Pre-mRNA-splicing factor SLU7</fullName>
    </recommendedName>
</protein>
<gene>
    <name evidence="10" type="primary">SLU7</name>
    <name evidence="10" type="ORF">Q9L58_000680</name>
</gene>
<evidence type="ECO:0000256" key="4">
    <source>
        <dbReference type="ARBA" id="ARBA00022728"/>
    </source>
</evidence>
<feature type="region of interest" description="Disordered" evidence="8">
    <location>
        <begin position="141"/>
        <end position="180"/>
    </location>
</feature>
<evidence type="ECO:0000259" key="9">
    <source>
        <dbReference type="Pfam" id="PF11708"/>
    </source>
</evidence>
<evidence type="ECO:0000256" key="7">
    <source>
        <dbReference type="RuleBase" id="RU367071"/>
    </source>
</evidence>
<dbReference type="InterPro" id="IPR021715">
    <property type="entry name" value="Slu7_dom"/>
</dbReference>
<organism evidence="10 11">
    <name type="scientific">Discina gigas</name>
    <dbReference type="NCBI Taxonomy" id="1032678"/>
    <lineage>
        <taxon>Eukaryota</taxon>
        <taxon>Fungi</taxon>
        <taxon>Dikarya</taxon>
        <taxon>Ascomycota</taxon>
        <taxon>Pezizomycotina</taxon>
        <taxon>Pezizomycetes</taxon>
        <taxon>Pezizales</taxon>
        <taxon>Discinaceae</taxon>
        <taxon>Discina</taxon>
    </lineage>
</organism>
<dbReference type="Pfam" id="PF11708">
    <property type="entry name" value="Slu7"/>
    <property type="match status" value="1"/>
</dbReference>
<evidence type="ECO:0000256" key="3">
    <source>
        <dbReference type="ARBA" id="ARBA00022664"/>
    </source>
</evidence>
<comment type="similarity">
    <text evidence="2 7">Belongs to the SLU7 family.</text>
</comment>
<dbReference type="EMBL" id="JBBBZM010000004">
    <property type="protein sequence ID" value="KAL0640398.1"/>
    <property type="molecule type" value="Genomic_DNA"/>
</dbReference>
<dbReference type="PANTHER" id="PTHR12942">
    <property type="entry name" value="STEP II SPLICING FACTOR SLU7"/>
    <property type="match status" value="1"/>
</dbReference>
<evidence type="ECO:0000256" key="6">
    <source>
        <dbReference type="ARBA" id="ARBA00023242"/>
    </source>
</evidence>
<comment type="caution">
    <text evidence="10">The sequence shown here is derived from an EMBL/GenBank/DDBJ whole genome shotgun (WGS) entry which is preliminary data.</text>
</comment>
<keyword evidence="11" id="KW-1185">Reference proteome</keyword>
<comment type="function">
    <text evidence="7">Involved in pre-mRNA splicing.</text>
</comment>
<name>A0ABR3GX03_9PEZI</name>
<evidence type="ECO:0000256" key="8">
    <source>
        <dbReference type="SAM" id="MobiDB-lite"/>
    </source>
</evidence>
<dbReference type="Proteomes" id="UP001447188">
    <property type="component" value="Unassembled WGS sequence"/>
</dbReference>
<comment type="subcellular location">
    <subcellularLocation>
        <location evidence="1 7">Nucleus</location>
    </subcellularLocation>
</comment>
<feature type="compositionally biased region" description="Basic and acidic residues" evidence="8">
    <location>
        <begin position="141"/>
        <end position="153"/>
    </location>
</feature>
<keyword evidence="4 7" id="KW-0747">Spliceosome</keyword>
<proteinExistence type="inferred from homology"/>
<evidence type="ECO:0000313" key="10">
    <source>
        <dbReference type="EMBL" id="KAL0640398.1"/>
    </source>
</evidence>
<keyword evidence="5 7" id="KW-0508">mRNA splicing</keyword>
<feature type="compositionally biased region" description="Basic and acidic residues" evidence="8">
    <location>
        <begin position="403"/>
        <end position="418"/>
    </location>
</feature>
<feature type="compositionally biased region" description="Basic and acidic residues" evidence="8">
    <location>
        <begin position="254"/>
        <end position="264"/>
    </location>
</feature>
<feature type="compositionally biased region" description="Basic and acidic residues" evidence="8">
    <location>
        <begin position="273"/>
        <end position="288"/>
    </location>
</feature>
<dbReference type="PANTHER" id="PTHR12942:SF2">
    <property type="entry name" value="PRE-MRNA-SPLICING FACTOR SLU7"/>
    <property type="match status" value="1"/>
</dbReference>
<keyword evidence="3 7" id="KW-0507">mRNA processing</keyword>
<feature type="region of interest" description="Disordered" evidence="8">
    <location>
        <begin position="254"/>
        <end position="288"/>
    </location>
</feature>
<dbReference type="InterPro" id="IPR039974">
    <property type="entry name" value="Splicing_factor_SLU7"/>
</dbReference>
<evidence type="ECO:0000313" key="11">
    <source>
        <dbReference type="Proteomes" id="UP001447188"/>
    </source>
</evidence>
<reference evidence="10 11" key="1">
    <citation type="submission" date="2024-02" db="EMBL/GenBank/DDBJ databases">
        <title>Discinaceae phylogenomics.</title>
        <authorList>
            <person name="Dirks A.C."/>
            <person name="James T.Y."/>
        </authorList>
    </citation>
    <scope>NUCLEOTIDE SEQUENCE [LARGE SCALE GENOMIC DNA]</scope>
    <source>
        <strain evidence="10 11">ACD0624</strain>
    </source>
</reference>
<feature type="domain" description="Pre-mRNA-splicing factor SLU7" evidence="9">
    <location>
        <begin position="113"/>
        <end position="355"/>
    </location>
</feature>
<sequence length="464" mass="53677">MSSSKRNPEKQAKNEYIPYFIAKKPFYIDDDTEGDYLEHQRLQKPKADDLATQKWYERGLKLPRATKFRKGACENCGAATHKTKECLSRPRKHGAKWSGTDIQADEVIQSVELGWDGKRDRWNGYDAREHQRVVDDHLRMEKLREGEKEKEREREDEEMGGGEDEDKYAEDAEIPGQGYDAANRISTRNLRIREDTAKYLLNLDLDSAKYDPKTRTMVDRGATSDQAAALVAEDNFMRSSGDAAEFEKLQRTAWESRERGDKSKMHLQANPTEAEHLRKKQHDETTDRRASERKALLAKYGGAEHLEAKPPVLEEEERYIEYTPSGQIKGKEKTIYKSKYAEDKHNNNHSSVWGSWWRAFKWGYACCHSTTKNSYCTGADGIRAADMAEEMRLGLINPNAPRKQVEWREEPEKAPEEPKQEEDAENGKRKFAQMRDGVTEEDMEAFMKQRRLHDDPMANFVDVV</sequence>
<comment type="subunit">
    <text evidence="7">Associated with the spliceosome.</text>
</comment>
<evidence type="ECO:0000256" key="1">
    <source>
        <dbReference type="ARBA" id="ARBA00004123"/>
    </source>
</evidence>
<evidence type="ECO:0000256" key="5">
    <source>
        <dbReference type="ARBA" id="ARBA00023187"/>
    </source>
</evidence>
<evidence type="ECO:0000256" key="2">
    <source>
        <dbReference type="ARBA" id="ARBA00007203"/>
    </source>
</evidence>